<name>A0ABX5W656_9BRAD</name>
<protein>
    <submittedName>
        <fullName evidence="1">Uncharacterized protein</fullName>
    </submittedName>
</protein>
<gene>
    <name evidence="1" type="ORF">FJN17_15075</name>
</gene>
<dbReference type="EMBL" id="CP041090">
    <property type="protein sequence ID" value="QDF38776.1"/>
    <property type="molecule type" value="Genomic_DNA"/>
</dbReference>
<accession>A0ABX5W656</accession>
<dbReference type="RefSeq" id="WP_140480226.1">
    <property type="nucleotide sequence ID" value="NZ_CP041090.2"/>
</dbReference>
<reference evidence="2" key="1">
    <citation type="submission" date="2019-06" db="EMBL/GenBank/DDBJ databases">
        <title>Whole-Genome Sequence of Bradyrhizobium sp. 3 Strain 65S1MB.</title>
        <authorList>
            <person name="Bromfield E.S.P."/>
            <person name="Cloutier S."/>
            <person name="Nguyen H.D.T."/>
        </authorList>
    </citation>
    <scope>NUCLEOTIDE SEQUENCE [LARGE SCALE GENOMIC DNA]</scope>
    <source>
        <strain evidence="2">65S1MB</strain>
    </source>
</reference>
<proteinExistence type="predicted"/>
<reference evidence="1 2" key="2">
    <citation type="journal article" date="2020" name="Int. J. Syst. Evol. Microbiol.">
        <title>Description and complete genome sequences of Bradyrhizobium symbiodeficiens sp. nov., a non-symbiotic bacterium associated with legumes native to Canada.</title>
        <authorList>
            <person name="Bromfield E.S.P."/>
            <person name="Cloutier S."/>
            <person name="Nguyen H.D.T."/>
        </authorList>
    </citation>
    <scope>NUCLEOTIDE SEQUENCE [LARGE SCALE GENOMIC DNA]</scope>
    <source>
        <strain evidence="1 2">65S1MB</strain>
    </source>
</reference>
<evidence type="ECO:0000313" key="2">
    <source>
        <dbReference type="Proteomes" id="UP000319298"/>
    </source>
</evidence>
<keyword evidence="2" id="KW-1185">Reference proteome</keyword>
<sequence length="109" mass="12849">MYSKRRARERGQVNDVYTYDEIPEGLRTQVVHIWGDTIGIPYVTSGPSGTTQKIQSTYQQIAKILRREYRVFTLTETNRDPDEDRHAFDELKLGFLRRETPIESWTQLN</sequence>
<dbReference type="Proteomes" id="UP000319298">
    <property type="component" value="Chromosome"/>
</dbReference>
<organism evidence="1 2">
    <name type="scientific">Bradyrhizobium symbiodeficiens</name>
    <dbReference type="NCBI Taxonomy" id="1404367"/>
    <lineage>
        <taxon>Bacteria</taxon>
        <taxon>Pseudomonadati</taxon>
        <taxon>Pseudomonadota</taxon>
        <taxon>Alphaproteobacteria</taxon>
        <taxon>Hyphomicrobiales</taxon>
        <taxon>Nitrobacteraceae</taxon>
        <taxon>Bradyrhizobium</taxon>
    </lineage>
</organism>
<evidence type="ECO:0000313" key="1">
    <source>
        <dbReference type="EMBL" id="QDF38776.1"/>
    </source>
</evidence>